<feature type="transmembrane region" description="Helical" evidence="14">
    <location>
        <begin position="608"/>
        <end position="631"/>
    </location>
</feature>
<dbReference type="GO" id="GO:0009653">
    <property type="term" value="P:anatomical structure morphogenesis"/>
    <property type="evidence" value="ECO:0007669"/>
    <property type="project" value="UniProtKB-ARBA"/>
</dbReference>
<evidence type="ECO:0000256" key="10">
    <source>
        <dbReference type="ARBA" id="ARBA00022989"/>
    </source>
</evidence>
<dbReference type="PROSITE" id="PS50011">
    <property type="entry name" value="PROTEIN_KINASE_DOM"/>
    <property type="match status" value="1"/>
</dbReference>
<dbReference type="SUPFAM" id="SSF56112">
    <property type="entry name" value="Protein kinase-like (PK-like)"/>
    <property type="match status" value="1"/>
</dbReference>
<dbReference type="InterPro" id="IPR053059">
    <property type="entry name" value="Inactive_SerThr-Kinase_ABA"/>
</dbReference>
<name>A0A199V2X1_ANACO</name>
<keyword evidence="13" id="KW-0325">Glycoprotein</keyword>
<dbReference type="FunFam" id="1.10.510.10:FF:000480">
    <property type="entry name" value="Pollen receptor-like kinase 1"/>
    <property type="match status" value="1"/>
</dbReference>
<dbReference type="InterPro" id="IPR001611">
    <property type="entry name" value="Leu-rich_rpt"/>
</dbReference>
<evidence type="ECO:0000256" key="12">
    <source>
        <dbReference type="ARBA" id="ARBA00023170"/>
    </source>
</evidence>
<dbReference type="InterPro" id="IPR000719">
    <property type="entry name" value="Prot_kinase_dom"/>
</dbReference>
<evidence type="ECO:0000256" key="1">
    <source>
        <dbReference type="ARBA" id="ARBA00004251"/>
    </source>
</evidence>
<comment type="subcellular location">
    <subcellularLocation>
        <location evidence="1">Cell membrane</location>
        <topology evidence="1">Single-pass type I membrane protein</topology>
    </subcellularLocation>
</comment>
<dbReference type="InterPro" id="IPR032675">
    <property type="entry name" value="LRR_dom_sf"/>
</dbReference>
<dbReference type="OrthoDB" id="5789657at2759"/>
<dbReference type="STRING" id="4615.A0A199V2X1"/>
<keyword evidence="4" id="KW-0433">Leucine-rich repeat</keyword>
<protein>
    <submittedName>
        <fullName evidence="20">Probable inactive receptor kinase At5g10020</fullName>
    </submittedName>
    <submittedName>
        <fullName evidence="17">Putative inactive receptor kinase</fullName>
    </submittedName>
</protein>
<dbReference type="SUPFAM" id="SSF52058">
    <property type="entry name" value="L domain-like"/>
    <property type="match status" value="2"/>
</dbReference>
<evidence type="ECO:0000256" key="2">
    <source>
        <dbReference type="ARBA" id="ARBA00022475"/>
    </source>
</evidence>
<dbReference type="GO" id="GO:0099402">
    <property type="term" value="P:plant organ development"/>
    <property type="evidence" value="ECO:0007669"/>
    <property type="project" value="UniProtKB-ARBA"/>
</dbReference>
<dbReference type="PANTHER" id="PTHR48003:SF5">
    <property type="entry name" value="OS07G0626500 PROTEIN"/>
    <property type="match status" value="1"/>
</dbReference>
<evidence type="ECO:0000259" key="16">
    <source>
        <dbReference type="PROSITE" id="PS50011"/>
    </source>
</evidence>
<feature type="domain" description="Protein kinase" evidence="16">
    <location>
        <begin position="767"/>
        <end position="1048"/>
    </location>
</feature>
<dbReference type="Gene3D" id="3.80.10.10">
    <property type="entry name" value="Ribonuclease Inhibitor"/>
    <property type="match status" value="2"/>
</dbReference>
<evidence type="ECO:0000313" key="20">
    <source>
        <dbReference type="RefSeq" id="XP_020084451.1"/>
    </source>
</evidence>
<keyword evidence="3" id="KW-0597">Phosphoprotein</keyword>
<dbReference type="Pfam" id="PF00560">
    <property type="entry name" value="LRR_1"/>
    <property type="match status" value="4"/>
</dbReference>
<dbReference type="GO" id="GO:0005524">
    <property type="term" value="F:ATP binding"/>
    <property type="evidence" value="ECO:0007669"/>
    <property type="project" value="UniProtKB-KW"/>
</dbReference>
<dbReference type="Pfam" id="PF08263">
    <property type="entry name" value="LRRNT_2"/>
    <property type="match status" value="1"/>
</dbReference>
<evidence type="ECO:0000313" key="18">
    <source>
        <dbReference type="Proteomes" id="UP000092600"/>
    </source>
</evidence>
<dbReference type="InterPro" id="IPR011009">
    <property type="entry name" value="Kinase-like_dom_sf"/>
</dbReference>
<dbReference type="FunFam" id="3.80.10.10:FF:000095">
    <property type="entry name" value="LRR receptor-like serine/threonine-protein kinase GSO1"/>
    <property type="match status" value="1"/>
</dbReference>
<evidence type="ECO:0000256" key="6">
    <source>
        <dbReference type="ARBA" id="ARBA00022729"/>
    </source>
</evidence>
<dbReference type="PRINTS" id="PR00019">
    <property type="entry name" value="LEURICHRPT"/>
</dbReference>
<dbReference type="RefSeq" id="XP_020084451.1">
    <property type="nucleotide sequence ID" value="XM_020228862.1"/>
</dbReference>
<dbReference type="Gene3D" id="3.30.200.20">
    <property type="entry name" value="Phosphorylase Kinase, domain 1"/>
    <property type="match status" value="1"/>
</dbReference>
<proteinExistence type="predicted"/>
<feature type="chain" id="PRO_5044554510" evidence="15">
    <location>
        <begin position="26"/>
        <end position="1048"/>
    </location>
</feature>
<evidence type="ECO:0000256" key="13">
    <source>
        <dbReference type="ARBA" id="ARBA00023180"/>
    </source>
</evidence>
<dbReference type="EMBL" id="LSRQ01003488">
    <property type="protein sequence ID" value="OAY71399.1"/>
    <property type="molecule type" value="Genomic_DNA"/>
</dbReference>
<dbReference type="GO" id="GO:0005886">
    <property type="term" value="C:plasma membrane"/>
    <property type="evidence" value="ECO:0007669"/>
    <property type="project" value="UniProtKB-SubCell"/>
</dbReference>
<dbReference type="Gene3D" id="1.10.510.10">
    <property type="entry name" value="Transferase(Phosphotransferase) domain 1"/>
    <property type="match status" value="1"/>
</dbReference>
<keyword evidence="7" id="KW-0677">Repeat</keyword>
<keyword evidence="9" id="KW-0067">ATP-binding</keyword>
<keyword evidence="10 14" id="KW-1133">Transmembrane helix</keyword>
<dbReference type="FunFam" id="3.80.10.10:FF:000400">
    <property type="entry name" value="Nuclear pore complex protein NUP107"/>
    <property type="match status" value="1"/>
</dbReference>
<dbReference type="PANTHER" id="PTHR48003">
    <property type="entry name" value="OS07G0626500 PROTEIN"/>
    <property type="match status" value="1"/>
</dbReference>
<keyword evidence="5 14" id="KW-0812">Transmembrane</keyword>
<evidence type="ECO:0000256" key="3">
    <source>
        <dbReference type="ARBA" id="ARBA00022553"/>
    </source>
</evidence>
<dbReference type="Pfam" id="PF00069">
    <property type="entry name" value="Pkinase"/>
    <property type="match status" value="1"/>
</dbReference>
<accession>A0A199V2X1</accession>
<feature type="signal peptide" evidence="15">
    <location>
        <begin position="1"/>
        <end position="25"/>
    </location>
</feature>
<keyword evidence="17 20" id="KW-0808">Transferase</keyword>
<evidence type="ECO:0000256" key="14">
    <source>
        <dbReference type="SAM" id="Phobius"/>
    </source>
</evidence>
<evidence type="ECO:0000313" key="17">
    <source>
        <dbReference type="EMBL" id="OAY71399.1"/>
    </source>
</evidence>
<evidence type="ECO:0000256" key="11">
    <source>
        <dbReference type="ARBA" id="ARBA00023136"/>
    </source>
</evidence>
<keyword evidence="2" id="KW-1003">Cell membrane</keyword>
<evidence type="ECO:0000313" key="19">
    <source>
        <dbReference type="Proteomes" id="UP000515123"/>
    </source>
</evidence>
<evidence type="ECO:0000256" key="7">
    <source>
        <dbReference type="ARBA" id="ARBA00022737"/>
    </source>
</evidence>
<dbReference type="InterPro" id="IPR013210">
    <property type="entry name" value="LRR_N_plant-typ"/>
</dbReference>
<evidence type="ECO:0000256" key="5">
    <source>
        <dbReference type="ARBA" id="ARBA00022692"/>
    </source>
</evidence>
<keyword evidence="12 17" id="KW-0675">Receptor</keyword>
<sequence length="1048" mass="113379">MDLLPHLPMLLVVVFFLFVVSPSSAAPADDVQALLEFKKGIQDRHVLDSWGGGGGGDGGGGAAACPGGWRGVVCDDAGNVVALALDGLGLAGDIKFSTLTGLSHLRNLTLSGNAFTGRLVPVLGSMASLQRLDLSGNHFYGPIPGRIADLWGLVHLNLSYNNFSQGLPPGIHNLQQLKVLDLRSNGLRGDVRDLLSELRNTEHVDLSSNGFYGDLTIEPQNISSLGNTARYLNFSYNQLNGKFFSVDSIAVFKSLETLDLSHNQLSGELPPLNTLYNLKVFRGGNNQLFGLVPEGLLESSMQLVEVDLSGNGFTGPVHTVNSTTLRNLNLSSNALLGPLPSSIGKCTSIDLSKNMLSGYLSAILSWEDTLETIDLSSNSISGSYPNGASQFRNLISIKIRNNSLSGSLPSVFGNYPKLSILDLSLNKLMGPILSALFTSSTLTILNLSGNGFNGSIPLLSSKSTESLVLPSYIHLESLDLSDNSLSGSLPPEIGNMQRLKLLNLARNELSGDIPSDLSKLTELEFLDLSNNQFSGKIPDMPQPGLKAFNVSNNDLSGTVPKSLEIFPASSFYPGNPLLVFPDGMPAGGDNTGIVESGTNHHKKSGVRVAFIIGSIGALMLIIFAVIALYMVRSQELCGRNGFKCHFSGRDLKIGRFSRPNMFKPQKDNSAPTTTISFSNDHLLTSASRSMSVQKELLAEAVEYSYEDPKGGSDSMISSMMDSTTPHFADSQLAEPPTKLDVYSPDRLAGELTFLDGSLIFTAEELSQAPAEVLGRSSHGTSYKATLDSGHLLTVKWLRVGLVKNKKEFAKEAKRIGTIRHSNIISWRGFYWGPREQERLIVSDYVYGDSLALYLYESTPRRYSRLSVSQRVKIAIDVARCLFYLHIDKGLPHGNIKPTNVLLTGPDLTAKLTDYGLHRLMTPSGTAEQILNLGALGYCAPELASTNKPIPSYKADVYAFGVILMELLTRRSAGDIISGQSGAVDLTDWVQMCNREGRGPDCFDRDIAGLEEAPRVMDELLAVSLRCILPVNERPNIKMVFEDLCSITM</sequence>
<keyword evidence="19" id="KW-1185">Reference proteome</keyword>
<dbReference type="Proteomes" id="UP000092600">
    <property type="component" value="Unassembled WGS sequence"/>
</dbReference>
<evidence type="ECO:0000256" key="9">
    <source>
        <dbReference type="ARBA" id="ARBA00022840"/>
    </source>
</evidence>
<dbReference type="PROSITE" id="PS51450">
    <property type="entry name" value="LRR"/>
    <property type="match status" value="1"/>
</dbReference>
<reference evidence="17 18" key="1">
    <citation type="journal article" date="2016" name="DNA Res.">
        <title>The draft genome of MD-2 pineapple using hybrid error correction of long reads.</title>
        <authorList>
            <person name="Redwan R.M."/>
            <person name="Saidin A."/>
            <person name="Kumar S.V."/>
        </authorList>
    </citation>
    <scope>NUCLEOTIDE SEQUENCE [LARGE SCALE GENOMIC DNA]</scope>
    <source>
        <strain evidence="18">cv. MD2</strain>
        <tissue evidence="17">Leaf</tissue>
    </source>
</reference>
<dbReference type="GeneID" id="109707533"/>
<dbReference type="Proteomes" id="UP000515123">
    <property type="component" value="Linkage group 1"/>
</dbReference>
<keyword evidence="6 15" id="KW-0732">Signal</keyword>
<dbReference type="GO" id="GO:0004672">
    <property type="term" value="F:protein kinase activity"/>
    <property type="evidence" value="ECO:0007669"/>
    <property type="project" value="InterPro"/>
</dbReference>
<keyword evidence="17 20" id="KW-0418">Kinase</keyword>
<evidence type="ECO:0000256" key="4">
    <source>
        <dbReference type="ARBA" id="ARBA00022614"/>
    </source>
</evidence>
<evidence type="ECO:0000256" key="8">
    <source>
        <dbReference type="ARBA" id="ARBA00022741"/>
    </source>
</evidence>
<keyword evidence="8" id="KW-0547">Nucleotide-binding</keyword>
<dbReference type="Pfam" id="PF13855">
    <property type="entry name" value="LRR_8"/>
    <property type="match status" value="1"/>
</dbReference>
<dbReference type="Pfam" id="PF13516">
    <property type="entry name" value="LRR_6"/>
    <property type="match status" value="1"/>
</dbReference>
<dbReference type="FunFam" id="3.80.10.10:FF:000356">
    <property type="entry name" value="LRR receptor-like serine/threonine-protein kinase"/>
    <property type="match status" value="1"/>
</dbReference>
<dbReference type="Gramene" id="Aco009585.1.mrna1">
    <property type="protein sequence ID" value="Aco009585.1.mrna1"/>
    <property type="gene ID" value="Aco009585.1.path1"/>
</dbReference>
<gene>
    <name evidence="20" type="primary">LOC109707533</name>
    <name evidence="17" type="ORF">ACMD2_07806</name>
</gene>
<evidence type="ECO:0000256" key="15">
    <source>
        <dbReference type="SAM" id="SignalP"/>
    </source>
</evidence>
<dbReference type="FunFam" id="3.30.200.20:FF:000486">
    <property type="entry name" value="Leucine-rich repeat receptor-like protein kinase"/>
    <property type="match status" value="1"/>
</dbReference>
<dbReference type="AlphaFoldDB" id="A0A199V2X1"/>
<organism evidence="17 18">
    <name type="scientific">Ananas comosus</name>
    <name type="common">Pineapple</name>
    <name type="synonym">Ananas ananas</name>
    <dbReference type="NCBI Taxonomy" id="4615"/>
    <lineage>
        <taxon>Eukaryota</taxon>
        <taxon>Viridiplantae</taxon>
        <taxon>Streptophyta</taxon>
        <taxon>Embryophyta</taxon>
        <taxon>Tracheophyta</taxon>
        <taxon>Spermatophyta</taxon>
        <taxon>Magnoliopsida</taxon>
        <taxon>Liliopsida</taxon>
        <taxon>Poales</taxon>
        <taxon>Bromeliaceae</taxon>
        <taxon>Bromelioideae</taxon>
        <taxon>Ananas</taxon>
    </lineage>
</organism>
<reference evidence="20" key="2">
    <citation type="submission" date="2025-04" db="UniProtKB">
        <authorList>
            <consortium name="RefSeq"/>
        </authorList>
    </citation>
    <scope>IDENTIFICATION</scope>
    <source>
        <tissue evidence="20">Leaf</tissue>
    </source>
</reference>
<keyword evidence="11 14" id="KW-0472">Membrane</keyword>